<keyword evidence="6" id="KW-0256">Endoplasmic reticulum</keyword>
<evidence type="ECO:0000313" key="11">
    <source>
        <dbReference type="EMBL" id="KAL0326656.1"/>
    </source>
</evidence>
<feature type="transmembrane region" description="Helical" evidence="10">
    <location>
        <begin position="143"/>
        <end position="163"/>
    </location>
</feature>
<comment type="pathway">
    <text evidence="2">Glycolipid biosynthesis; glycosylphosphatidylinositol-anchor biosynthesis.</text>
</comment>
<evidence type="ECO:0000256" key="5">
    <source>
        <dbReference type="ARBA" id="ARBA00022692"/>
    </source>
</evidence>
<dbReference type="AlphaFoldDB" id="A0AAW2M655"/>
<evidence type="ECO:0000256" key="4">
    <source>
        <dbReference type="ARBA" id="ARBA00022502"/>
    </source>
</evidence>
<name>A0AAW2M655_9LAMI</name>
<keyword evidence="7 10" id="KW-1133">Transmembrane helix</keyword>
<keyword evidence="8 10" id="KW-0472">Membrane</keyword>
<evidence type="ECO:0000256" key="9">
    <source>
        <dbReference type="ARBA" id="ARBA00023180"/>
    </source>
</evidence>
<reference evidence="11" key="1">
    <citation type="submission" date="2020-06" db="EMBL/GenBank/DDBJ databases">
        <authorList>
            <person name="Li T."/>
            <person name="Hu X."/>
            <person name="Zhang T."/>
            <person name="Song X."/>
            <person name="Zhang H."/>
            <person name="Dai N."/>
            <person name="Sheng W."/>
            <person name="Hou X."/>
            <person name="Wei L."/>
        </authorList>
    </citation>
    <scope>NUCLEOTIDE SEQUENCE</scope>
    <source>
        <strain evidence="11">G01</strain>
        <tissue evidence="11">Leaf</tissue>
    </source>
</reference>
<reference evidence="11" key="2">
    <citation type="journal article" date="2024" name="Plant">
        <title>Genomic evolution and insights into agronomic trait innovations of Sesamum species.</title>
        <authorList>
            <person name="Miao H."/>
            <person name="Wang L."/>
            <person name="Qu L."/>
            <person name="Liu H."/>
            <person name="Sun Y."/>
            <person name="Le M."/>
            <person name="Wang Q."/>
            <person name="Wei S."/>
            <person name="Zheng Y."/>
            <person name="Lin W."/>
            <person name="Duan Y."/>
            <person name="Cao H."/>
            <person name="Xiong S."/>
            <person name="Wang X."/>
            <person name="Wei L."/>
            <person name="Li C."/>
            <person name="Ma Q."/>
            <person name="Ju M."/>
            <person name="Zhao R."/>
            <person name="Li G."/>
            <person name="Mu C."/>
            <person name="Tian Q."/>
            <person name="Mei H."/>
            <person name="Zhang T."/>
            <person name="Gao T."/>
            <person name="Zhang H."/>
        </authorList>
    </citation>
    <scope>NUCLEOTIDE SEQUENCE</scope>
    <source>
        <strain evidence="11">G01</strain>
    </source>
</reference>
<gene>
    <name evidence="11" type="ORF">Sangu_1743600</name>
</gene>
<evidence type="ECO:0000256" key="2">
    <source>
        <dbReference type="ARBA" id="ARBA00004687"/>
    </source>
</evidence>
<accession>A0AAW2M655</accession>
<dbReference type="GO" id="GO:0006506">
    <property type="term" value="P:GPI anchor biosynthetic process"/>
    <property type="evidence" value="ECO:0007669"/>
    <property type="project" value="UniProtKB-KW"/>
</dbReference>
<comment type="caution">
    <text evidence="11">The sequence shown here is derived from an EMBL/GenBank/DDBJ whole genome shotgun (WGS) entry which is preliminary data.</text>
</comment>
<comment type="subcellular location">
    <subcellularLocation>
        <location evidence="1">Endoplasmic reticulum membrane</location>
        <topology evidence="1">Single-pass membrane protein</topology>
    </subcellularLocation>
</comment>
<sequence length="175" mass="19369">MTERLPSGVFADPFELQHLVQRSVFSNAAVFGDTNLELPSFGSNRSVVEIHMSIGSKMLSEHRDKLEINLEVPLHARYSPLGRGFSRVEFGQPDLFMCCRLEGNGFKRNCAYLPTNNISDYKASPLAWEIPCGIREHARVVSAVTYCFALASALLIVVTSFCYTDGKGSSKSKSL</sequence>
<evidence type="ECO:0000256" key="6">
    <source>
        <dbReference type="ARBA" id="ARBA00022824"/>
    </source>
</evidence>
<keyword evidence="9" id="KW-0325">Glycoprotein</keyword>
<evidence type="ECO:0008006" key="12">
    <source>
        <dbReference type="Google" id="ProtNLM"/>
    </source>
</evidence>
<dbReference type="Pfam" id="PF08320">
    <property type="entry name" value="PIG-X"/>
    <property type="match status" value="1"/>
</dbReference>
<organism evidence="11">
    <name type="scientific">Sesamum angustifolium</name>
    <dbReference type="NCBI Taxonomy" id="2727405"/>
    <lineage>
        <taxon>Eukaryota</taxon>
        <taxon>Viridiplantae</taxon>
        <taxon>Streptophyta</taxon>
        <taxon>Embryophyta</taxon>
        <taxon>Tracheophyta</taxon>
        <taxon>Spermatophyta</taxon>
        <taxon>Magnoliopsida</taxon>
        <taxon>eudicotyledons</taxon>
        <taxon>Gunneridae</taxon>
        <taxon>Pentapetalae</taxon>
        <taxon>asterids</taxon>
        <taxon>lamiids</taxon>
        <taxon>Lamiales</taxon>
        <taxon>Pedaliaceae</taxon>
        <taxon>Sesamum</taxon>
    </lineage>
</organism>
<evidence type="ECO:0000256" key="7">
    <source>
        <dbReference type="ARBA" id="ARBA00022989"/>
    </source>
</evidence>
<dbReference type="GO" id="GO:0005789">
    <property type="term" value="C:endoplasmic reticulum membrane"/>
    <property type="evidence" value="ECO:0007669"/>
    <property type="project" value="UniProtKB-SubCell"/>
</dbReference>
<dbReference type="EMBL" id="JACGWK010000011">
    <property type="protein sequence ID" value="KAL0326656.1"/>
    <property type="molecule type" value="Genomic_DNA"/>
</dbReference>
<dbReference type="InterPro" id="IPR013233">
    <property type="entry name" value="PIG-X/PBN1"/>
</dbReference>
<keyword evidence="4" id="KW-0337">GPI-anchor biosynthesis</keyword>
<evidence type="ECO:0000256" key="10">
    <source>
        <dbReference type="SAM" id="Phobius"/>
    </source>
</evidence>
<keyword evidence="5 10" id="KW-0812">Transmembrane</keyword>
<evidence type="ECO:0000256" key="1">
    <source>
        <dbReference type="ARBA" id="ARBA00004389"/>
    </source>
</evidence>
<comment type="similarity">
    <text evidence="3">Belongs to the PIGX family.</text>
</comment>
<protein>
    <recommendedName>
        <fullName evidence="12">Phosphatidylinositol-glycan biosynthesis class X protein</fullName>
    </recommendedName>
</protein>
<dbReference type="SMART" id="SM00780">
    <property type="entry name" value="PIG-X"/>
    <property type="match status" value="1"/>
</dbReference>
<dbReference type="InterPro" id="IPR040039">
    <property type="entry name" value="PIGX"/>
</dbReference>
<evidence type="ECO:0000256" key="3">
    <source>
        <dbReference type="ARBA" id="ARBA00010345"/>
    </source>
</evidence>
<evidence type="ECO:0000256" key="8">
    <source>
        <dbReference type="ARBA" id="ARBA00023136"/>
    </source>
</evidence>
<proteinExistence type="inferred from homology"/>
<dbReference type="PANTHER" id="PTHR28650:SF1">
    <property type="entry name" value="PHOSPHATIDYLINOSITOL-GLYCAN BIOSYNTHESIS CLASS X PROTEIN"/>
    <property type="match status" value="1"/>
</dbReference>
<dbReference type="PANTHER" id="PTHR28650">
    <property type="entry name" value="PHOSPHATIDYLINOSITOL-GLYCAN BIOSYNTHESIS CLASS X PROTEIN"/>
    <property type="match status" value="1"/>
</dbReference>